<proteinExistence type="inferred from homology"/>
<dbReference type="PANTHER" id="PTHR45896:SF1">
    <property type="entry name" value="N-ALPHA-ACETYLTRANSFERASE 30"/>
    <property type="match status" value="1"/>
</dbReference>
<organism evidence="6 7">
    <name type="scientific">Sphaerosporella brunnea</name>
    <dbReference type="NCBI Taxonomy" id="1250544"/>
    <lineage>
        <taxon>Eukaryota</taxon>
        <taxon>Fungi</taxon>
        <taxon>Dikarya</taxon>
        <taxon>Ascomycota</taxon>
        <taxon>Pezizomycotina</taxon>
        <taxon>Pezizomycetes</taxon>
        <taxon>Pezizales</taxon>
        <taxon>Pyronemataceae</taxon>
        <taxon>Sphaerosporella</taxon>
    </lineage>
</organism>
<dbReference type="OrthoDB" id="249099at2759"/>
<comment type="similarity">
    <text evidence="3">Belongs to the acetyltransferase family. MAK3 subfamily.</text>
</comment>
<evidence type="ECO:0000256" key="2">
    <source>
        <dbReference type="ARBA" id="ARBA00023315"/>
    </source>
</evidence>
<protein>
    <submittedName>
        <fullName evidence="6">Acetyltransferase</fullName>
    </submittedName>
</protein>
<keyword evidence="7" id="KW-1185">Reference proteome</keyword>
<dbReference type="InterPro" id="IPR016181">
    <property type="entry name" value="Acyl_CoA_acyltransferase"/>
</dbReference>
<comment type="caution">
    <text evidence="6">The sequence shown here is derived from an EMBL/GenBank/DDBJ whole genome shotgun (WGS) entry which is preliminary data.</text>
</comment>
<dbReference type="GO" id="GO:0004596">
    <property type="term" value="F:protein-N-terminal amino-acid acetyltransferase activity"/>
    <property type="evidence" value="ECO:0007669"/>
    <property type="project" value="InterPro"/>
</dbReference>
<dbReference type="PANTHER" id="PTHR45896">
    <property type="entry name" value="N-ALPHA-ACETYLTRANSFERASE 30"/>
    <property type="match status" value="1"/>
</dbReference>
<dbReference type="InParanoid" id="A0A5J5EP77"/>
<dbReference type="CDD" id="cd04301">
    <property type="entry name" value="NAT_SF"/>
    <property type="match status" value="1"/>
</dbReference>
<evidence type="ECO:0000256" key="3">
    <source>
        <dbReference type="ARBA" id="ARBA00024025"/>
    </source>
</evidence>
<feature type="region of interest" description="Disordered" evidence="4">
    <location>
        <begin position="1"/>
        <end position="20"/>
    </location>
</feature>
<evidence type="ECO:0000313" key="7">
    <source>
        <dbReference type="Proteomes" id="UP000326924"/>
    </source>
</evidence>
<dbReference type="Gene3D" id="3.40.630.30">
    <property type="match status" value="1"/>
</dbReference>
<dbReference type="InterPro" id="IPR000182">
    <property type="entry name" value="GNAT_dom"/>
</dbReference>
<keyword evidence="1 6" id="KW-0808">Transferase</keyword>
<dbReference type="EMBL" id="VXIS01000178">
    <property type="protein sequence ID" value="KAA8898812.1"/>
    <property type="molecule type" value="Genomic_DNA"/>
</dbReference>
<dbReference type="FunCoup" id="A0A5J5EP77">
    <property type="interactions" value="445"/>
</dbReference>
<dbReference type="AlphaFoldDB" id="A0A5J5EP77"/>
<evidence type="ECO:0000256" key="4">
    <source>
        <dbReference type="SAM" id="MobiDB-lite"/>
    </source>
</evidence>
<dbReference type="PROSITE" id="PS51186">
    <property type="entry name" value="GNAT"/>
    <property type="match status" value="1"/>
</dbReference>
<keyword evidence="2" id="KW-0012">Acyltransferase</keyword>
<feature type="domain" description="N-acetyltransferase" evidence="5">
    <location>
        <begin position="21"/>
        <end position="175"/>
    </location>
</feature>
<evidence type="ECO:0000256" key="1">
    <source>
        <dbReference type="ARBA" id="ARBA00022679"/>
    </source>
</evidence>
<dbReference type="InterPro" id="IPR044542">
    <property type="entry name" value="NAA30-like"/>
</dbReference>
<dbReference type="SUPFAM" id="SSF55729">
    <property type="entry name" value="Acyl-CoA N-acyltransferases (Nat)"/>
    <property type="match status" value="1"/>
</dbReference>
<dbReference type="Proteomes" id="UP000326924">
    <property type="component" value="Unassembled WGS sequence"/>
</dbReference>
<dbReference type="Pfam" id="PF00583">
    <property type="entry name" value="Acetyltransf_1"/>
    <property type="match status" value="1"/>
</dbReference>
<evidence type="ECO:0000313" key="6">
    <source>
        <dbReference type="EMBL" id="KAA8898812.1"/>
    </source>
</evidence>
<evidence type="ECO:0000259" key="5">
    <source>
        <dbReference type="PROSITE" id="PS51186"/>
    </source>
</evidence>
<reference evidence="6 7" key="1">
    <citation type="submission" date="2019-09" db="EMBL/GenBank/DDBJ databases">
        <title>Draft genome of the ectomycorrhizal ascomycete Sphaerosporella brunnea.</title>
        <authorList>
            <consortium name="DOE Joint Genome Institute"/>
            <person name="Benucci G.M."/>
            <person name="Marozzi G."/>
            <person name="Antonielli L."/>
            <person name="Sanchez S."/>
            <person name="Marco P."/>
            <person name="Wang X."/>
            <person name="Falini L.B."/>
            <person name="Barry K."/>
            <person name="Haridas S."/>
            <person name="Lipzen A."/>
            <person name="Labutti K."/>
            <person name="Grigoriev I.V."/>
            <person name="Murat C."/>
            <person name="Martin F."/>
            <person name="Albertini E."/>
            <person name="Donnini D."/>
            <person name="Bonito G."/>
        </authorList>
    </citation>
    <scope>NUCLEOTIDE SEQUENCE [LARGE SCALE GENOMIC DNA]</scope>
    <source>
        <strain evidence="6 7">Sb_GMNB300</strain>
    </source>
</reference>
<gene>
    <name evidence="6" type="ORF">FN846DRAFT_198437</name>
</gene>
<accession>A0A5J5EP77</accession>
<dbReference type="GO" id="GO:0031417">
    <property type="term" value="C:NatC complex"/>
    <property type="evidence" value="ECO:0007669"/>
    <property type="project" value="TreeGrafter"/>
</dbReference>
<sequence>MSATHISPSPTPTPSKDEDEITYHRYDPSQESVQLDAIRSMISTDLSEPYSIYVYRYFLYQWGDLCYMARDKSELVGVVVGKLEPHRGPGGPLRGYIAMLATKEAYRGRGIATKLVQMAIEAMKAQDADEVALETETTNAAALKLYERLGFLRSKRLHRYYFNGNSAFRLILYLKSPIAGAGGCECGCPGEEGEHDHSHNHEQHVA</sequence>
<name>A0A5J5EP77_9PEZI</name>